<dbReference type="InterPro" id="IPR023157">
    <property type="entry name" value="AGR-C-984p-like_sf"/>
</dbReference>
<name>A0A370LBT3_9HYPH</name>
<dbReference type="Pfam" id="PF06748">
    <property type="entry name" value="DUF1217"/>
    <property type="match status" value="2"/>
</dbReference>
<evidence type="ECO:0000313" key="2">
    <source>
        <dbReference type="Proteomes" id="UP000255207"/>
    </source>
</evidence>
<evidence type="ECO:0000313" key="1">
    <source>
        <dbReference type="EMBL" id="RDJ29437.1"/>
    </source>
</evidence>
<gene>
    <name evidence="1" type="ORF">DWE98_02485</name>
</gene>
<dbReference type="Proteomes" id="UP000255207">
    <property type="component" value="Unassembled WGS sequence"/>
</dbReference>
<protein>
    <submittedName>
        <fullName evidence="1">DUF1217 domain-containing protein</fullName>
    </submittedName>
</protein>
<dbReference type="InterPro" id="IPR010626">
    <property type="entry name" value="DUF1217"/>
</dbReference>
<accession>A0A370LBT3</accession>
<organism evidence="1 2">
    <name type="scientific">Bosea caraganae</name>
    <dbReference type="NCBI Taxonomy" id="2763117"/>
    <lineage>
        <taxon>Bacteria</taxon>
        <taxon>Pseudomonadati</taxon>
        <taxon>Pseudomonadota</taxon>
        <taxon>Alphaproteobacteria</taxon>
        <taxon>Hyphomicrobiales</taxon>
        <taxon>Boseaceae</taxon>
        <taxon>Bosea</taxon>
    </lineage>
</organism>
<comment type="caution">
    <text evidence="1">The sequence shown here is derived from an EMBL/GenBank/DDBJ whole genome shotgun (WGS) entry which is preliminary data.</text>
</comment>
<dbReference type="AlphaFoldDB" id="A0A370LBT3"/>
<dbReference type="OrthoDB" id="7824597at2"/>
<reference evidence="2" key="1">
    <citation type="submission" date="2018-07" db="EMBL/GenBank/DDBJ databases">
        <authorList>
            <person name="Safronova V.I."/>
            <person name="Chirak E.R."/>
            <person name="Sazanova A.L."/>
        </authorList>
    </citation>
    <scope>NUCLEOTIDE SEQUENCE [LARGE SCALE GENOMIC DNA]</scope>
    <source>
        <strain evidence="2">RCAM04685</strain>
    </source>
</reference>
<dbReference type="Gene3D" id="1.10.3700.10">
    <property type="entry name" value="AGR C 984p-like"/>
    <property type="match status" value="2"/>
</dbReference>
<dbReference type="SUPFAM" id="SSF158837">
    <property type="entry name" value="AGR C 984p-like"/>
    <property type="match status" value="2"/>
</dbReference>
<proteinExistence type="predicted"/>
<keyword evidence="2" id="KW-1185">Reference proteome</keyword>
<dbReference type="EMBL" id="QQTP01000001">
    <property type="protein sequence ID" value="RDJ29437.1"/>
    <property type="molecule type" value="Genomic_DNA"/>
</dbReference>
<sequence>MTSTMIAFQAVARNLPASIARTAAAPNVATETAYFEKNIGKVKTLDDFMADDRLYRYAADAYGLGDMAYAKAFMRRVLEEGTSSPDSFANRMSDPRYREFAAAFDFSKADAETKIFQDNIRTVTTVTFFTHSGKLFDYAMKAFGLESVTGKIDEIGRAMHDGKLTESFGDPEIDAKVREFLKVYDFNKNGQLTTFDRTLQQKTTDGYYKAVRAEQTQPTVERYVRQQFEENEGATNENVRLALYFSRKGPGLKNAFQVLADPALLQVVQTALGIPKESSAMPIDKQAEVISKRLDFKKLQNPEELQKFLTRFSAMADVQAGPPLSAALTILVGPPASAAMNTDLLMSIQSLRLGGI</sequence>